<dbReference type="AlphaFoldDB" id="A0A6G1KEL0"/>
<dbReference type="OrthoDB" id="2017317at2759"/>
<dbReference type="EMBL" id="MU005767">
    <property type="protein sequence ID" value="KAF2711264.1"/>
    <property type="molecule type" value="Genomic_DNA"/>
</dbReference>
<keyword evidence="2" id="KW-0456">Lyase</keyword>
<proteinExistence type="predicted"/>
<evidence type="ECO:0000313" key="6">
    <source>
        <dbReference type="Proteomes" id="UP000799428"/>
    </source>
</evidence>
<evidence type="ECO:0000256" key="2">
    <source>
        <dbReference type="ARBA" id="ARBA00023239"/>
    </source>
</evidence>
<dbReference type="PANTHER" id="PTHR12935:SF0">
    <property type="entry name" value="GAMMA-GLUTAMYLCYCLOTRANSFERASE"/>
    <property type="match status" value="1"/>
</dbReference>
<sequence>MEFPPSRWYFAYGSNLCSSVFLQSRGIRSLDSKIVRIDKLRLCFNVLFLPYSEPAMAGLQSRTEEDCMLYMPVHGVAYLLRDQDFVKLVISEGAGVAYKVIQVNAVVLTSGTNLMVTTLVARRDYAFQQDRYPSQRYMNLIKRGAREQHLPQMYTEYLQRLPVFKPRDSGRWKAGRWLFHRLWRPVTWVVEKGTRKLKHDRGHVPGCWLLIFDLLLCFMWIQHDAFFSPIFGRGDGRS</sequence>
<keyword evidence="6" id="KW-1185">Reference proteome</keyword>
<feature type="binding site" evidence="4">
    <location>
        <position position="137"/>
    </location>
    <ligand>
        <name>substrate</name>
    </ligand>
</feature>
<evidence type="ECO:0000256" key="3">
    <source>
        <dbReference type="PIRSR" id="PIRSR617939-1"/>
    </source>
</evidence>
<evidence type="ECO:0000313" key="5">
    <source>
        <dbReference type="EMBL" id="KAF2711264.1"/>
    </source>
</evidence>
<evidence type="ECO:0000256" key="4">
    <source>
        <dbReference type="PIRSR" id="PIRSR617939-2"/>
    </source>
</evidence>
<dbReference type="InterPro" id="IPR017939">
    <property type="entry name" value="G-Glutamylcylcotransferase"/>
</dbReference>
<dbReference type="Gene3D" id="3.10.490.10">
    <property type="entry name" value="Gamma-glutamyl cyclotransferase-like"/>
    <property type="match status" value="1"/>
</dbReference>
<dbReference type="Pfam" id="PF13772">
    <property type="entry name" value="AIG2_2"/>
    <property type="match status" value="1"/>
</dbReference>
<dbReference type="Proteomes" id="UP000799428">
    <property type="component" value="Unassembled WGS sequence"/>
</dbReference>
<protein>
    <recommendedName>
        <fullName evidence="1">gamma-glutamylcyclotransferase</fullName>
        <ecNumber evidence="1">4.3.2.9</ecNumber>
    </recommendedName>
</protein>
<gene>
    <name evidence="5" type="ORF">K504DRAFT_465034</name>
</gene>
<dbReference type="GO" id="GO:0003839">
    <property type="term" value="F:gamma-glutamylcyclotransferase activity"/>
    <property type="evidence" value="ECO:0007669"/>
    <property type="project" value="UniProtKB-EC"/>
</dbReference>
<feature type="active site" description="Proton acceptor" evidence="3">
    <location>
        <position position="92"/>
    </location>
</feature>
<feature type="binding site" evidence="4">
    <location>
        <begin position="9"/>
        <end position="14"/>
    </location>
    <ligand>
        <name>substrate</name>
    </ligand>
</feature>
<organism evidence="5 6">
    <name type="scientific">Pleomassaria siparia CBS 279.74</name>
    <dbReference type="NCBI Taxonomy" id="1314801"/>
    <lineage>
        <taxon>Eukaryota</taxon>
        <taxon>Fungi</taxon>
        <taxon>Dikarya</taxon>
        <taxon>Ascomycota</taxon>
        <taxon>Pezizomycotina</taxon>
        <taxon>Dothideomycetes</taxon>
        <taxon>Pleosporomycetidae</taxon>
        <taxon>Pleosporales</taxon>
        <taxon>Pleomassariaceae</taxon>
        <taxon>Pleomassaria</taxon>
    </lineage>
</organism>
<evidence type="ECO:0000256" key="1">
    <source>
        <dbReference type="ARBA" id="ARBA00012346"/>
    </source>
</evidence>
<accession>A0A6G1KEL0</accession>
<reference evidence="5" key="1">
    <citation type="journal article" date="2020" name="Stud. Mycol.">
        <title>101 Dothideomycetes genomes: a test case for predicting lifestyles and emergence of pathogens.</title>
        <authorList>
            <person name="Haridas S."/>
            <person name="Albert R."/>
            <person name="Binder M."/>
            <person name="Bloem J."/>
            <person name="Labutti K."/>
            <person name="Salamov A."/>
            <person name="Andreopoulos B."/>
            <person name="Baker S."/>
            <person name="Barry K."/>
            <person name="Bills G."/>
            <person name="Bluhm B."/>
            <person name="Cannon C."/>
            <person name="Castanera R."/>
            <person name="Culley D."/>
            <person name="Daum C."/>
            <person name="Ezra D."/>
            <person name="Gonzalez J."/>
            <person name="Henrissat B."/>
            <person name="Kuo A."/>
            <person name="Liang C."/>
            <person name="Lipzen A."/>
            <person name="Lutzoni F."/>
            <person name="Magnuson J."/>
            <person name="Mondo S."/>
            <person name="Nolan M."/>
            <person name="Ohm R."/>
            <person name="Pangilinan J."/>
            <person name="Park H.-J."/>
            <person name="Ramirez L."/>
            <person name="Alfaro M."/>
            <person name="Sun H."/>
            <person name="Tritt A."/>
            <person name="Yoshinaga Y."/>
            <person name="Zwiers L.-H."/>
            <person name="Turgeon B."/>
            <person name="Goodwin S."/>
            <person name="Spatafora J."/>
            <person name="Crous P."/>
            <person name="Grigoriev I."/>
        </authorList>
    </citation>
    <scope>NUCLEOTIDE SEQUENCE</scope>
    <source>
        <strain evidence="5">CBS 279.74</strain>
    </source>
</reference>
<dbReference type="PANTHER" id="PTHR12935">
    <property type="entry name" value="GAMMA-GLUTAMYLCYCLOTRANSFERASE"/>
    <property type="match status" value="1"/>
</dbReference>
<name>A0A6G1KEL0_9PLEO</name>
<dbReference type="EC" id="4.3.2.9" evidence="1"/>